<dbReference type="GO" id="GO:0003939">
    <property type="term" value="F:L-iditol 2-dehydrogenase (NAD+) activity"/>
    <property type="evidence" value="ECO:0007669"/>
    <property type="project" value="UniProtKB-EC"/>
</dbReference>
<proteinExistence type="inferred from homology"/>
<dbReference type="InterPro" id="IPR002328">
    <property type="entry name" value="ADH_Zn_CS"/>
</dbReference>
<dbReference type="Pfam" id="PF08240">
    <property type="entry name" value="ADH_N"/>
    <property type="match status" value="1"/>
</dbReference>
<accession>A0AAE5EX75</accession>
<dbReference type="InterPro" id="IPR036291">
    <property type="entry name" value="NAD(P)-bd_dom_sf"/>
</dbReference>
<dbReference type="PROSITE" id="PS00059">
    <property type="entry name" value="ADH_ZINC"/>
    <property type="match status" value="1"/>
</dbReference>
<evidence type="ECO:0000313" key="7">
    <source>
        <dbReference type="EMBL" id="NSB12459.1"/>
    </source>
</evidence>
<keyword evidence="2 4" id="KW-0862">Zinc</keyword>
<comment type="caution">
    <text evidence="7">The sequence shown here is derived from an EMBL/GenBank/DDBJ whole genome shotgun (WGS) entry which is preliminary data.</text>
</comment>
<dbReference type="EC" id="1.1.1.14" evidence="7"/>
<dbReference type="Pfam" id="PF00107">
    <property type="entry name" value="ADH_zinc_N"/>
    <property type="match status" value="1"/>
</dbReference>
<gene>
    <name evidence="7" type="ORF">BCD95_000718</name>
</gene>
<feature type="domain" description="Alcohol dehydrogenase-like C-terminal" evidence="5">
    <location>
        <begin position="174"/>
        <end position="303"/>
    </location>
</feature>
<evidence type="ECO:0000259" key="5">
    <source>
        <dbReference type="Pfam" id="PF00107"/>
    </source>
</evidence>
<dbReference type="Gene3D" id="3.40.50.720">
    <property type="entry name" value="NAD(P)-binding Rossmann-like Domain"/>
    <property type="match status" value="1"/>
</dbReference>
<evidence type="ECO:0000256" key="1">
    <source>
        <dbReference type="ARBA" id="ARBA00022723"/>
    </source>
</evidence>
<dbReference type="SUPFAM" id="SSF51735">
    <property type="entry name" value="NAD(P)-binding Rossmann-fold domains"/>
    <property type="match status" value="1"/>
</dbReference>
<dbReference type="Gene3D" id="3.90.180.10">
    <property type="entry name" value="Medium-chain alcohol dehydrogenases, catalytic domain"/>
    <property type="match status" value="1"/>
</dbReference>
<dbReference type="Proteomes" id="UP000822184">
    <property type="component" value="Unassembled WGS sequence"/>
</dbReference>
<evidence type="ECO:0000259" key="6">
    <source>
        <dbReference type="Pfam" id="PF08240"/>
    </source>
</evidence>
<dbReference type="GO" id="GO:0008868">
    <property type="term" value="F:galactitol-1-phosphate 5-dehydrogenase activity"/>
    <property type="evidence" value="ECO:0007669"/>
    <property type="project" value="UniProtKB-EC"/>
</dbReference>
<comment type="cofactor">
    <cofactor evidence="4">
        <name>Zn(2+)</name>
        <dbReference type="ChEBI" id="CHEBI:29105"/>
    </cofactor>
</comment>
<comment type="similarity">
    <text evidence="4">Belongs to the zinc-containing alcohol dehydrogenase family.</text>
</comment>
<dbReference type="GO" id="GO:0008270">
    <property type="term" value="F:zinc ion binding"/>
    <property type="evidence" value="ECO:0007669"/>
    <property type="project" value="InterPro"/>
</dbReference>
<keyword evidence="1 4" id="KW-0479">Metal-binding</keyword>
<dbReference type="AlphaFoldDB" id="A0AAE5EX75"/>
<dbReference type="RefSeq" id="WP_077856714.1">
    <property type="nucleotide sequence ID" value="NZ_JABTDW010000001.1"/>
</dbReference>
<feature type="domain" description="Alcohol dehydrogenase-like N-terminal" evidence="6">
    <location>
        <begin position="27"/>
        <end position="134"/>
    </location>
</feature>
<dbReference type="EC" id="1.1.1.251" evidence="7"/>
<sequence>MAHMKALIIEDVKKLLYKDIEIPKVEKDKVLIKVKACGICGSDVPRARDGAVHSFPQVVGHEFSGDIVEIGSEVEGYKVGDRVTAAPLIPCRKCENCEKGKPAMCTNYSFIGSREQGAMAEYVAVPSRNLIKLADNVTYEQGACIEPITVALHGVERVNIISGKKAIVYGCGTIGILLMQCLKAKGIEKIYVIDIDDFKLSLAKELGAYEVINPLRTDVKEYFCKNGKADYVFETAGVNFIQSEVLNLVDRLGSVVYVGTAHKDVTIDYKTFENILRGELNVTGSWMSYSAPFPGSEWKAAVEYLESGKINVDKIITHRFKLEDGYRAFEAMLSKEENSIKVMYTV</sequence>
<dbReference type="InterPro" id="IPR013149">
    <property type="entry name" value="ADH-like_C"/>
</dbReference>
<keyword evidence="3 7" id="KW-0560">Oxidoreductase</keyword>
<dbReference type="PANTHER" id="PTHR43401:SF2">
    <property type="entry name" value="L-THREONINE 3-DEHYDROGENASE"/>
    <property type="match status" value="1"/>
</dbReference>
<organism evidence="7 8">
    <name type="scientific">Clostridium beijerinckii</name>
    <name type="common">Clostridium MP</name>
    <dbReference type="NCBI Taxonomy" id="1520"/>
    <lineage>
        <taxon>Bacteria</taxon>
        <taxon>Bacillati</taxon>
        <taxon>Bacillota</taxon>
        <taxon>Clostridia</taxon>
        <taxon>Eubacteriales</taxon>
        <taxon>Clostridiaceae</taxon>
        <taxon>Clostridium</taxon>
    </lineage>
</organism>
<evidence type="ECO:0000256" key="2">
    <source>
        <dbReference type="ARBA" id="ARBA00022833"/>
    </source>
</evidence>
<name>A0AAE5EX75_CLOBE</name>
<dbReference type="InterPro" id="IPR050129">
    <property type="entry name" value="Zn_alcohol_dh"/>
</dbReference>
<dbReference type="SUPFAM" id="SSF50129">
    <property type="entry name" value="GroES-like"/>
    <property type="match status" value="1"/>
</dbReference>
<evidence type="ECO:0000313" key="8">
    <source>
        <dbReference type="Proteomes" id="UP000822184"/>
    </source>
</evidence>
<dbReference type="InterPro" id="IPR013154">
    <property type="entry name" value="ADH-like_N"/>
</dbReference>
<evidence type="ECO:0000256" key="4">
    <source>
        <dbReference type="RuleBase" id="RU361277"/>
    </source>
</evidence>
<dbReference type="InterPro" id="IPR011032">
    <property type="entry name" value="GroES-like_sf"/>
</dbReference>
<protein>
    <submittedName>
        <fullName evidence="7">L-iditol 2-dehydrogenase/galactitol-1-phosphate 5-dehydrogenase</fullName>
        <ecNumber evidence="7">1.1.1.14</ecNumber>
        <ecNumber evidence="7">1.1.1.251</ecNumber>
    </submittedName>
</protein>
<reference evidence="7" key="1">
    <citation type="submission" date="2020-06" db="EMBL/GenBank/DDBJ databases">
        <title>Genomic insights into acetone-butanol-ethanol (ABE) fermentation by sequencing solventogenic clostridia strains.</title>
        <authorList>
            <person name="Brown S."/>
        </authorList>
    </citation>
    <scope>NUCLEOTIDE SEQUENCE</scope>
    <source>
        <strain evidence="7">DJ123</strain>
    </source>
</reference>
<evidence type="ECO:0000256" key="3">
    <source>
        <dbReference type="ARBA" id="ARBA00023002"/>
    </source>
</evidence>
<dbReference type="EMBL" id="JABTDW010000001">
    <property type="protein sequence ID" value="NSB12459.1"/>
    <property type="molecule type" value="Genomic_DNA"/>
</dbReference>
<dbReference type="PANTHER" id="PTHR43401">
    <property type="entry name" value="L-THREONINE 3-DEHYDROGENASE"/>
    <property type="match status" value="1"/>
</dbReference>
<dbReference type="CDD" id="cd08236">
    <property type="entry name" value="sugar_DH"/>
    <property type="match status" value="1"/>
</dbReference>